<feature type="domain" description="Menaquinone biosynthesis protein MenD middle" evidence="10">
    <location>
        <begin position="190"/>
        <end position="387"/>
    </location>
</feature>
<dbReference type="HAMAP" id="MF_01659">
    <property type="entry name" value="MenD"/>
    <property type="match status" value="1"/>
</dbReference>
<dbReference type="CDD" id="cd02009">
    <property type="entry name" value="TPP_SHCHC_synthase"/>
    <property type="match status" value="1"/>
</dbReference>
<dbReference type="GO" id="GO:0009234">
    <property type="term" value="P:menaquinone biosynthetic process"/>
    <property type="evidence" value="ECO:0007669"/>
    <property type="project" value="UniProtKB-UniRule"/>
</dbReference>
<dbReference type="GO" id="GO:0070204">
    <property type="term" value="F:2-succinyl-5-enolpyruvyl-6-hydroxy-3-cyclohexene-1-carboxylic-acid synthase activity"/>
    <property type="evidence" value="ECO:0007669"/>
    <property type="project" value="UniProtKB-UniRule"/>
</dbReference>
<dbReference type="GO" id="GO:0030976">
    <property type="term" value="F:thiamine pyrophosphate binding"/>
    <property type="evidence" value="ECO:0007669"/>
    <property type="project" value="UniProtKB-UniRule"/>
</dbReference>
<dbReference type="AlphaFoldDB" id="A0A9X3CQ66"/>
<dbReference type="PANTHER" id="PTHR42916:SF1">
    <property type="entry name" value="PROTEIN PHYLLO, CHLOROPLASTIC"/>
    <property type="match status" value="1"/>
</dbReference>
<accession>A0A9X3CQ66</accession>
<dbReference type="InterPro" id="IPR004433">
    <property type="entry name" value="MenaQ_synth_MenD"/>
</dbReference>
<evidence type="ECO:0000313" key="11">
    <source>
        <dbReference type="EMBL" id="MCW8347380.1"/>
    </source>
</evidence>
<reference evidence="11" key="1">
    <citation type="submission" date="2022-02" db="EMBL/GenBank/DDBJ databases">
        <title>Vibrio sp. nov, a new bacterium isolated from seawater.</title>
        <authorList>
            <person name="Yuan Y."/>
        </authorList>
    </citation>
    <scope>NUCLEOTIDE SEQUENCE</scope>
    <source>
        <strain evidence="11">ZSDZ65</strain>
    </source>
</reference>
<dbReference type="CDD" id="cd07037">
    <property type="entry name" value="TPP_PYR_MenD"/>
    <property type="match status" value="1"/>
</dbReference>
<dbReference type="SUPFAM" id="SSF52467">
    <property type="entry name" value="DHS-like NAD/FAD-binding domain"/>
    <property type="match status" value="1"/>
</dbReference>
<dbReference type="Pfam" id="PF02775">
    <property type="entry name" value="TPP_enzyme_C"/>
    <property type="match status" value="1"/>
</dbReference>
<name>A0A9X3CQ66_9VIBR</name>
<dbReference type="NCBIfam" id="TIGR00173">
    <property type="entry name" value="menD"/>
    <property type="match status" value="1"/>
</dbReference>
<comment type="cofactor">
    <cofactor evidence="7">
        <name>Mg(2+)</name>
        <dbReference type="ChEBI" id="CHEBI:18420"/>
    </cofactor>
    <cofactor evidence="7">
        <name>Mn(2+)</name>
        <dbReference type="ChEBI" id="CHEBI:29035"/>
    </cofactor>
</comment>
<dbReference type="InterPro" id="IPR011766">
    <property type="entry name" value="TPP_enzyme_TPP-bd"/>
</dbReference>
<proteinExistence type="inferred from homology"/>
<dbReference type="InterPro" id="IPR029035">
    <property type="entry name" value="DHS-like_NAD/FAD-binding_dom"/>
</dbReference>
<feature type="domain" description="Thiamine pyrophosphate enzyme TPP-binding" evidence="8">
    <location>
        <begin position="417"/>
        <end position="545"/>
    </location>
</feature>
<dbReference type="RefSeq" id="WP_265675907.1">
    <property type="nucleotide sequence ID" value="NZ_JAKRRY010000021.1"/>
</dbReference>
<evidence type="ECO:0000256" key="3">
    <source>
        <dbReference type="ARBA" id="ARBA00022723"/>
    </source>
</evidence>
<evidence type="ECO:0000256" key="2">
    <source>
        <dbReference type="ARBA" id="ARBA00022679"/>
    </source>
</evidence>
<dbReference type="Gene3D" id="3.40.50.1220">
    <property type="entry name" value="TPP-binding domain"/>
    <property type="match status" value="1"/>
</dbReference>
<evidence type="ECO:0000256" key="7">
    <source>
        <dbReference type="HAMAP-Rule" id="MF_01659"/>
    </source>
</evidence>
<feature type="domain" description="Thiamine pyrophosphate enzyme N-terminal TPP-binding" evidence="9">
    <location>
        <begin position="14"/>
        <end position="122"/>
    </location>
</feature>
<dbReference type="Pfam" id="PF02776">
    <property type="entry name" value="TPP_enzyme_N"/>
    <property type="match status" value="1"/>
</dbReference>
<dbReference type="InterPro" id="IPR032264">
    <property type="entry name" value="MenD_middle"/>
</dbReference>
<keyword evidence="1 7" id="KW-0474">Menaquinone biosynthesis</keyword>
<evidence type="ECO:0000256" key="6">
    <source>
        <dbReference type="ARBA" id="ARBA00023211"/>
    </source>
</evidence>
<dbReference type="InterPro" id="IPR012001">
    <property type="entry name" value="Thiamin_PyroP_enz_TPP-bd_dom"/>
</dbReference>
<evidence type="ECO:0000259" key="10">
    <source>
        <dbReference type="Pfam" id="PF16582"/>
    </source>
</evidence>
<dbReference type="PANTHER" id="PTHR42916">
    <property type="entry name" value="2-SUCCINYL-5-ENOLPYRUVYL-6-HYDROXY-3-CYCLOHEXENE-1-CARBOXYLATE SYNTHASE"/>
    <property type="match status" value="1"/>
</dbReference>
<comment type="pathway">
    <text evidence="7">Quinol/quinone metabolism; menaquinone biosynthesis.</text>
</comment>
<comment type="function">
    <text evidence="7">Catalyzes the thiamine diphosphate-dependent decarboxylation of 2-oxoglutarate and the subsequent addition of the resulting succinic semialdehyde-thiamine pyrophosphate anion to isochorismate to yield 2-succinyl-5-enolpyruvyl-6-hydroxy-3-cyclohexene-1-carboxylate (SEPHCHC).</text>
</comment>
<keyword evidence="12" id="KW-1185">Reference proteome</keyword>
<gene>
    <name evidence="7 11" type="primary">menD</name>
    <name evidence="11" type="ORF">MD535_15355</name>
</gene>
<comment type="pathway">
    <text evidence="7">Quinol/quinone metabolism; 1,4-dihydroxy-2-naphthoate biosynthesis; 1,4-dihydroxy-2-naphthoate from chorismate: step 2/7.</text>
</comment>
<comment type="caution">
    <text evidence="11">The sequence shown here is derived from an EMBL/GenBank/DDBJ whole genome shotgun (WGS) entry which is preliminary data.</text>
</comment>
<keyword evidence="5 7" id="KW-0786">Thiamine pyrophosphate</keyword>
<keyword evidence="3 7" id="KW-0479">Metal-binding</keyword>
<organism evidence="11 12">
    <name type="scientific">Vibrio qingdaonensis</name>
    <dbReference type="NCBI Taxonomy" id="2829491"/>
    <lineage>
        <taxon>Bacteria</taxon>
        <taxon>Pseudomonadati</taxon>
        <taxon>Pseudomonadota</taxon>
        <taxon>Gammaproteobacteria</taxon>
        <taxon>Vibrionales</taxon>
        <taxon>Vibrionaceae</taxon>
        <taxon>Vibrio</taxon>
    </lineage>
</organism>
<protein>
    <recommendedName>
        <fullName evidence="7">2-succinyl-5-enolpyruvyl-6-hydroxy-3-cyclohexene-1-carboxylate synthase</fullName>
        <shortName evidence="7">SEPHCHC synthase</shortName>
        <ecNumber evidence="7">2.2.1.9</ecNumber>
    </recommendedName>
    <alternativeName>
        <fullName evidence="7">Menaquinone biosynthesis protein MenD</fullName>
    </alternativeName>
</protein>
<evidence type="ECO:0000259" key="8">
    <source>
        <dbReference type="Pfam" id="PF02775"/>
    </source>
</evidence>
<keyword evidence="4 7" id="KW-0460">Magnesium</keyword>
<evidence type="ECO:0000259" key="9">
    <source>
        <dbReference type="Pfam" id="PF02776"/>
    </source>
</evidence>
<evidence type="ECO:0000256" key="4">
    <source>
        <dbReference type="ARBA" id="ARBA00022842"/>
    </source>
</evidence>
<comment type="subunit">
    <text evidence="7">Homodimer.</text>
</comment>
<evidence type="ECO:0000256" key="5">
    <source>
        <dbReference type="ARBA" id="ARBA00023052"/>
    </source>
</evidence>
<evidence type="ECO:0000256" key="1">
    <source>
        <dbReference type="ARBA" id="ARBA00022428"/>
    </source>
</evidence>
<dbReference type="Gene3D" id="3.40.50.970">
    <property type="match status" value="2"/>
</dbReference>
<dbReference type="EMBL" id="JAKRRY010000021">
    <property type="protein sequence ID" value="MCW8347380.1"/>
    <property type="molecule type" value="Genomic_DNA"/>
</dbReference>
<sequence length="576" mass="62671">MMAHQAALNRVWTKVMLEALYRQGVRHLCIAPGSRSTPLTLEAVAHGGFTLHTHFDERGLGFLALGLAKATNNAVAVIVTSGTAVANLLPAVAESMLTKEPLILLTSDRPIELVECGANQAIVQTDIFSHHVTKYVGLPSPNTAVSLNWLLTTIDSAFVSQQQNGGSIHINCPYPEPLYGGEDQSMFEAYRGSIKSWLASDDVYVRYELPVVGDYSESVNRLGLEAKKGVILVGNTSLTIANQAAALAQSLGWPILFDPQSGQGGDWQHYDLWLQNQVAHQHLSQADFVLQVGARFVSKRLNQWLKEQVTSGTRCVLLSEHWDRINPDHLPMTHLSVNIKQWLGDALAMLTSPQYAHWGDDLTRFASATQHLSAPSETISELDVAKSTQGLPEGIPLFLGNSLIVRLVDMVSSIHGRRTYSNRGASGIDGLVATASGVARAEESPIVMYLGDTSLLYDLNSLALFSHSTKPNVIVVTNNDGGAIFDLLPVPVEQKVACYQMPHGFTFQHAAAQFGLQYCQPQSSDELESTLLNHLANGTKTLLVEVNTPSEEVGGHIRSLAQQVKALKLPHLHHAE</sequence>
<keyword evidence="6 7" id="KW-0464">Manganese</keyword>
<dbReference type="InterPro" id="IPR029061">
    <property type="entry name" value="THDP-binding"/>
</dbReference>
<dbReference type="Proteomes" id="UP001155587">
    <property type="component" value="Unassembled WGS sequence"/>
</dbReference>
<dbReference type="GO" id="GO:0000287">
    <property type="term" value="F:magnesium ion binding"/>
    <property type="evidence" value="ECO:0007669"/>
    <property type="project" value="UniProtKB-UniRule"/>
</dbReference>
<comment type="similarity">
    <text evidence="7">Belongs to the TPP enzyme family. MenD subfamily.</text>
</comment>
<evidence type="ECO:0000313" key="12">
    <source>
        <dbReference type="Proteomes" id="UP001155587"/>
    </source>
</evidence>
<dbReference type="PIRSF" id="PIRSF004983">
    <property type="entry name" value="MenD"/>
    <property type="match status" value="1"/>
</dbReference>
<dbReference type="Pfam" id="PF16582">
    <property type="entry name" value="TPP_enzyme_M_2"/>
    <property type="match status" value="1"/>
</dbReference>
<comment type="catalytic activity">
    <reaction evidence="7">
        <text>isochorismate + 2-oxoglutarate + H(+) = 5-enolpyruvoyl-6-hydroxy-2-succinyl-cyclohex-3-ene-1-carboxylate + CO2</text>
        <dbReference type="Rhea" id="RHEA:25593"/>
        <dbReference type="ChEBI" id="CHEBI:15378"/>
        <dbReference type="ChEBI" id="CHEBI:16526"/>
        <dbReference type="ChEBI" id="CHEBI:16810"/>
        <dbReference type="ChEBI" id="CHEBI:29780"/>
        <dbReference type="ChEBI" id="CHEBI:58818"/>
        <dbReference type="EC" id="2.2.1.9"/>
    </reaction>
</comment>
<keyword evidence="2 7" id="KW-0808">Transferase</keyword>
<dbReference type="SUPFAM" id="SSF52518">
    <property type="entry name" value="Thiamin diphosphate-binding fold (THDP-binding)"/>
    <property type="match status" value="2"/>
</dbReference>
<comment type="cofactor">
    <cofactor evidence="7">
        <name>thiamine diphosphate</name>
        <dbReference type="ChEBI" id="CHEBI:58937"/>
    </cofactor>
    <text evidence="7">Binds 1 thiamine pyrophosphate per subunit.</text>
</comment>
<dbReference type="EC" id="2.2.1.9" evidence="7"/>
<dbReference type="GO" id="GO:0030145">
    <property type="term" value="F:manganese ion binding"/>
    <property type="evidence" value="ECO:0007669"/>
    <property type="project" value="UniProtKB-UniRule"/>
</dbReference>